<dbReference type="PANTHER" id="PTHR10073:SF47">
    <property type="entry name" value="DNA MISMATCH REPAIR PROTEIN MLH3"/>
    <property type="match status" value="1"/>
</dbReference>
<dbReference type="OrthoDB" id="429932at2759"/>
<keyword evidence="5" id="KW-1185">Reference proteome</keyword>
<feature type="domain" description="MutL C-terminal dimerisation" evidence="3">
    <location>
        <begin position="711"/>
        <end position="919"/>
    </location>
</feature>
<dbReference type="GO" id="GO:0006298">
    <property type="term" value="P:mismatch repair"/>
    <property type="evidence" value="ECO:0007669"/>
    <property type="project" value="InterPro"/>
</dbReference>
<dbReference type="AlphaFoldDB" id="A0A8H7MGA1"/>
<dbReference type="InterPro" id="IPR036890">
    <property type="entry name" value="HATPase_C_sf"/>
</dbReference>
<dbReference type="InterPro" id="IPR042120">
    <property type="entry name" value="MutL_C_dimsub"/>
</dbReference>
<dbReference type="SMART" id="SM00853">
    <property type="entry name" value="MutL_C"/>
    <property type="match status" value="1"/>
</dbReference>
<dbReference type="Proteomes" id="UP000651452">
    <property type="component" value="Unassembled WGS sequence"/>
</dbReference>
<evidence type="ECO:0000313" key="4">
    <source>
        <dbReference type="EMBL" id="KAF9693908.1"/>
    </source>
</evidence>
<dbReference type="SUPFAM" id="SSF55874">
    <property type="entry name" value="ATPase domain of HSP90 chaperone/DNA topoisomerase II/histidine kinase"/>
    <property type="match status" value="1"/>
</dbReference>
<name>A0A8H7MGA1_9PLEO</name>
<comment type="similarity">
    <text evidence="1">Belongs to the DNA mismatch repair MutL/HexB family.</text>
</comment>
<reference evidence="4" key="2">
    <citation type="submission" date="2020-09" db="EMBL/GenBank/DDBJ databases">
        <title>Reference genome assembly for Australian Ascochyta lentis isolate Al4.</title>
        <authorList>
            <person name="Lee R.C."/>
            <person name="Farfan-Caceres L.M."/>
            <person name="Debler J.W."/>
            <person name="Williams A.H."/>
            <person name="Henares B.M."/>
        </authorList>
    </citation>
    <scope>NUCLEOTIDE SEQUENCE</scope>
    <source>
        <strain evidence="4">Al4</strain>
    </source>
</reference>
<feature type="compositionally biased region" description="Basic and acidic residues" evidence="2">
    <location>
        <begin position="420"/>
        <end position="437"/>
    </location>
</feature>
<feature type="region of interest" description="Disordered" evidence="2">
    <location>
        <begin position="420"/>
        <end position="453"/>
    </location>
</feature>
<evidence type="ECO:0000256" key="2">
    <source>
        <dbReference type="SAM" id="MobiDB-lite"/>
    </source>
</evidence>
<protein>
    <recommendedName>
        <fullName evidence="3">MutL C-terminal dimerisation domain-containing protein</fullName>
    </recommendedName>
</protein>
<feature type="compositionally biased region" description="Polar residues" evidence="2">
    <location>
        <begin position="510"/>
        <end position="519"/>
    </location>
</feature>
<comment type="caution">
    <text evidence="4">The sequence shown here is derived from an EMBL/GenBank/DDBJ whole genome shotgun (WGS) entry which is preliminary data.</text>
</comment>
<dbReference type="SUPFAM" id="SSF118116">
    <property type="entry name" value="DNA mismatch repair protein MutL"/>
    <property type="match status" value="1"/>
</dbReference>
<gene>
    <name evidence="4" type="ORF">EKO04_008188</name>
</gene>
<dbReference type="GO" id="GO:0140664">
    <property type="term" value="F:ATP-dependent DNA damage sensor activity"/>
    <property type="evidence" value="ECO:0007669"/>
    <property type="project" value="InterPro"/>
</dbReference>
<feature type="region of interest" description="Disordered" evidence="2">
    <location>
        <begin position="510"/>
        <end position="533"/>
    </location>
</feature>
<dbReference type="Gene3D" id="3.30.1540.20">
    <property type="entry name" value="MutL, C-terminal domain, dimerisation subdomain"/>
    <property type="match status" value="1"/>
</dbReference>
<dbReference type="Gene3D" id="3.30.565.10">
    <property type="entry name" value="Histidine kinase-like ATPase, C-terminal domain"/>
    <property type="match status" value="1"/>
</dbReference>
<dbReference type="InterPro" id="IPR038973">
    <property type="entry name" value="MutL/Mlh/Pms-like"/>
</dbReference>
<evidence type="ECO:0000256" key="1">
    <source>
        <dbReference type="ARBA" id="ARBA00006082"/>
    </source>
</evidence>
<evidence type="ECO:0000259" key="3">
    <source>
        <dbReference type="SMART" id="SM00853"/>
    </source>
</evidence>
<proteinExistence type="inferred from homology"/>
<reference evidence="4" key="1">
    <citation type="submission" date="2018-12" db="EMBL/GenBank/DDBJ databases">
        <authorList>
            <person name="Syme R.A."/>
            <person name="Farfan-Caceres L."/>
            <person name="Lichtenzveig J."/>
        </authorList>
    </citation>
    <scope>NUCLEOTIDE SEQUENCE</scope>
    <source>
        <strain evidence="4">Al4</strain>
    </source>
</reference>
<dbReference type="PANTHER" id="PTHR10073">
    <property type="entry name" value="DNA MISMATCH REPAIR PROTEIN MLH, PMS, MUTL"/>
    <property type="match status" value="1"/>
</dbReference>
<dbReference type="Pfam" id="PF13589">
    <property type="entry name" value="HATPase_c_3"/>
    <property type="match status" value="1"/>
</dbReference>
<dbReference type="InterPro" id="IPR014790">
    <property type="entry name" value="MutL_C"/>
</dbReference>
<dbReference type="GO" id="GO:0016887">
    <property type="term" value="F:ATP hydrolysis activity"/>
    <property type="evidence" value="ECO:0007669"/>
    <property type="project" value="InterPro"/>
</dbReference>
<dbReference type="EMBL" id="RZGK01000015">
    <property type="protein sequence ID" value="KAF9693908.1"/>
    <property type="molecule type" value="Genomic_DNA"/>
</dbReference>
<organism evidence="4 5">
    <name type="scientific">Ascochyta lentis</name>
    <dbReference type="NCBI Taxonomy" id="205686"/>
    <lineage>
        <taxon>Eukaryota</taxon>
        <taxon>Fungi</taxon>
        <taxon>Dikarya</taxon>
        <taxon>Ascomycota</taxon>
        <taxon>Pezizomycotina</taxon>
        <taxon>Dothideomycetes</taxon>
        <taxon>Pleosporomycetidae</taxon>
        <taxon>Pleosporales</taxon>
        <taxon>Pleosporineae</taxon>
        <taxon>Didymellaceae</taxon>
        <taxon>Ascochyta</taxon>
    </lineage>
</organism>
<sequence length="986" mass="108245">MTTSIRPLPDEAVAQIKSSTAIVSLTGVVLELLKNALDAKAAKIHVTVDFARGGCTVEDDGLGLAPAEFREDGGLGKLYYTSKYQSDEPHLGQHGTFLASLSAMSLLTITSHHHAYRSHNSISFHHSRAIERQTPTTAHNHVHGKHGTRVVVRNLFGNMPVRVKQRSIVMDQKAELHRLREALKKDTVALLLSWQSPISLKIQDNDNKTIGNFNTSHADVTGHGHTTVGRPRSAHLSSLLHIMTQAGYLSIDNWASWVPASASTAALSVKGAISLEPSPGRHVQFISFGLRPLSSDSGHNELYDQVNRLFALSSFGALEDDVDVDDQEKLRRQSDKRFKNDGYTNRQLKARKGVDRYPMFHLSISLKDGCTSDLTADRFIEDKTNLQAVVEILNVMISQWLSVHHFRPRKLPHKSEAFRTACESDKQEGTPSSKREALTSAPAKCSAGTTNVRPTTTNIAKRKRLAMAPLESDSGKPRQQAFAEWSRIKSGKSSFFDSTTPTRKTRTEIFSKTPSGLTSRNKDRNPLHDASQQQHAAFNVAPISRGALSESAIAVEPDSENDAASTTCDTDGTVMWTDPSTSKTYLLNARTGCMMPPQRSRPQTDSAARMFKANEASTSMSLRMAPKPATAESIKTPWLDGLLQSWENPVFRPSEKGIQRASLQDDLEQGHPQHTQHSHLHCSHFGMQKAFTGAGSSSAKLSKEGLHSAQVISQVDKKFVLVKMMGSPTSSELQSTTEMLVLIDQHAADERVRVESLLADLCNPGNNDLRSGYQSKLGLSSPVAFVSLEKPLQFVISPQEHTNFRLHAASFAAWGILYDISSSAPSGSRPGTTEKETFKLLVTTLPPVVLERCKGNPQLLISFLRSAVWKYAESPPPAPAAVNDQHRSWLTRIATCPPGLVDMINSRACRSAIMFNDELSLEECRILLNKLADCIFPFMCAHGRPSMVPIVDLQSIGGASDESEPGLGSQTNEAGGFVKAWKKWKR</sequence>
<accession>A0A8H7MGA1</accession>
<dbReference type="GO" id="GO:0032300">
    <property type="term" value="C:mismatch repair complex"/>
    <property type="evidence" value="ECO:0007669"/>
    <property type="project" value="InterPro"/>
</dbReference>
<evidence type="ECO:0000313" key="5">
    <source>
        <dbReference type="Proteomes" id="UP000651452"/>
    </source>
</evidence>
<dbReference type="InterPro" id="IPR037198">
    <property type="entry name" value="MutL_C_sf"/>
</dbReference>
<dbReference type="GO" id="GO:0005524">
    <property type="term" value="F:ATP binding"/>
    <property type="evidence" value="ECO:0007669"/>
    <property type="project" value="InterPro"/>
</dbReference>